<dbReference type="PANTHER" id="PTHR43255:SF1">
    <property type="entry name" value="IRON-SULFUR-BINDING OXIDOREDUCTASE FADF-RELATED"/>
    <property type="match status" value="1"/>
</dbReference>
<dbReference type="AlphaFoldDB" id="A0A843ABC1"/>
<comment type="caution">
    <text evidence="8">The sequence shown here is derived from an EMBL/GenBank/DDBJ whole genome shotgun (WGS) entry which is preliminary data.</text>
</comment>
<dbReference type="GO" id="GO:0051539">
    <property type="term" value="F:4 iron, 4 sulfur cluster binding"/>
    <property type="evidence" value="ECO:0007669"/>
    <property type="project" value="UniProtKB-KW"/>
</dbReference>
<evidence type="ECO:0000256" key="4">
    <source>
        <dbReference type="ARBA" id="ARBA00023004"/>
    </source>
</evidence>
<keyword evidence="5" id="KW-0411">Iron-sulfur</keyword>
<evidence type="ECO:0000259" key="7">
    <source>
        <dbReference type="Pfam" id="PF02754"/>
    </source>
</evidence>
<dbReference type="Proteomes" id="UP000658733">
    <property type="component" value="Unassembled WGS sequence"/>
</dbReference>
<dbReference type="GO" id="GO:0016491">
    <property type="term" value="F:oxidoreductase activity"/>
    <property type="evidence" value="ECO:0007669"/>
    <property type="project" value="UniProtKB-KW"/>
</dbReference>
<feature type="region of interest" description="Disordered" evidence="6">
    <location>
        <begin position="262"/>
        <end position="310"/>
    </location>
</feature>
<proteinExistence type="predicted"/>
<evidence type="ECO:0000256" key="1">
    <source>
        <dbReference type="ARBA" id="ARBA00022485"/>
    </source>
</evidence>
<keyword evidence="4" id="KW-0408">Iron</keyword>
<feature type="domain" description="Cysteine-rich" evidence="7">
    <location>
        <begin position="2"/>
        <end position="81"/>
    </location>
</feature>
<sequence length="310" mass="35037">MLYFRGCTARERVNSISDSTEKLLKLAGIDFKTLNDEECCGSVLLRTGFVVDAKEQMKKNLPKLKDEKIVVSCAGCYKTLKQDYREYIGVDLDVIHISQLLNEIISNNNINNNTNSNINSNNNSNNNYSNNNYSNNFDSFINKDISVTYHDPCHLGRHSGEFDAPREVIKSFSNLIEMENIRENSLCCGSGGGVKSAFPEISNLIASRRGEEAEDTGAEILITSCPFCKLNLNENSSMEVLDLSEFILACIEGNIDKLLKDKHEKSKEEGKNKQKNDKQEEKGKKEENRKEENKEDKNKQKLIDEKVEGL</sequence>
<keyword evidence="3" id="KW-0560">Oxidoreductase</keyword>
<organism evidence="8 9">
    <name type="scientific">Methanobrevibacter arboriphilus</name>
    <dbReference type="NCBI Taxonomy" id="39441"/>
    <lineage>
        <taxon>Archaea</taxon>
        <taxon>Methanobacteriati</taxon>
        <taxon>Methanobacteriota</taxon>
        <taxon>Methanomada group</taxon>
        <taxon>Methanobacteria</taxon>
        <taxon>Methanobacteriales</taxon>
        <taxon>Methanobacteriaceae</taxon>
        <taxon>Methanobrevibacter</taxon>
    </lineage>
</organism>
<dbReference type="Pfam" id="PF02754">
    <property type="entry name" value="CCG"/>
    <property type="match status" value="2"/>
</dbReference>
<keyword evidence="2" id="KW-0479">Metal-binding</keyword>
<evidence type="ECO:0000256" key="5">
    <source>
        <dbReference type="ARBA" id="ARBA00023014"/>
    </source>
</evidence>
<accession>A0A843ABC1</accession>
<dbReference type="GO" id="GO:0046872">
    <property type="term" value="F:metal ion binding"/>
    <property type="evidence" value="ECO:0007669"/>
    <property type="project" value="UniProtKB-KW"/>
</dbReference>
<dbReference type="GO" id="GO:0005886">
    <property type="term" value="C:plasma membrane"/>
    <property type="evidence" value="ECO:0007669"/>
    <property type="project" value="TreeGrafter"/>
</dbReference>
<protein>
    <submittedName>
        <fullName evidence="8">(Fe-S)-binding protein</fullName>
    </submittedName>
</protein>
<evidence type="ECO:0000313" key="9">
    <source>
        <dbReference type="Proteomes" id="UP000658733"/>
    </source>
</evidence>
<reference evidence="8" key="1">
    <citation type="submission" date="2020-10" db="EMBL/GenBank/DDBJ databases">
        <title>Dehalococcoides mccartyi of a TCE/Cr reducing biochatode.</title>
        <authorList>
            <person name="Matturro B."/>
        </authorList>
    </citation>
    <scope>NUCLEOTIDE SEQUENCE</scope>
    <source>
        <strain evidence="8">Bin4</strain>
    </source>
</reference>
<evidence type="ECO:0000256" key="6">
    <source>
        <dbReference type="SAM" id="MobiDB-lite"/>
    </source>
</evidence>
<dbReference type="RefSeq" id="WP_081720114.1">
    <property type="nucleotide sequence ID" value="NZ_JADIIN010000038.1"/>
</dbReference>
<dbReference type="InterPro" id="IPR004017">
    <property type="entry name" value="Cys_rich_dom"/>
</dbReference>
<dbReference type="InterPro" id="IPR051460">
    <property type="entry name" value="HdrC_iron-sulfur_subunit"/>
</dbReference>
<evidence type="ECO:0000256" key="2">
    <source>
        <dbReference type="ARBA" id="ARBA00022723"/>
    </source>
</evidence>
<name>A0A843ABC1_METAZ</name>
<evidence type="ECO:0000256" key="3">
    <source>
        <dbReference type="ARBA" id="ARBA00023002"/>
    </source>
</evidence>
<evidence type="ECO:0000313" key="8">
    <source>
        <dbReference type="EMBL" id="MBF4468677.1"/>
    </source>
</evidence>
<gene>
    <name evidence="8" type="ORF">ISP01_04665</name>
</gene>
<keyword evidence="1" id="KW-0004">4Fe-4S</keyword>
<dbReference type="EMBL" id="JADIIN010000038">
    <property type="protein sequence ID" value="MBF4468677.1"/>
    <property type="molecule type" value="Genomic_DNA"/>
</dbReference>
<dbReference type="PANTHER" id="PTHR43255">
    <property type="entry name" value="IRON-SULFUR-BINDING OXIDOREDUCTASE FADF-RELATED-RELATED"/>
    <property type="match status" value="1"/>
</dbReference>
<feature type="domain" description="Cysteine-rich" evidence="7">
    <location>
        <begin position="147"/>
        <end position="232"/>
    </location>
</feature>